<dbReference type="OrthoDB" id="10248838at2759"/>
<comment type="similarity">
    <text evidence="1">Belongs to the UPF0587 family.</text>
</comment>
<dbReference type="EMBL" id="KZ155778">
    <property type="protein sequence ID" value="OUS47346.1"/>
    <property type="molecule type" value="Genomic_DNA"/>
</dbReference>
<evidence type="ECO:0000256" key="3">
    <source>
        <dbReference type="ARBA" id="ARBA00022833"/>
    </source>
</evidence>
<accession>A0A1Y5ICV3</accession>
<gene>
    <name evidence="5" type="ORF">BE221DRAFT_71448</name>
    <name evidence="4" type="ORF">OT_ostta07g02855</name>
</gene>
<proteinExistence type="inferred from homology"/>
<dbReference type="GO" id="GO:0008270">
    <property type="term" value="F:zinc ion binding"/>
    <property type="evidence" value="ECO:0007669"/>
    <property type="project" value="TreeGrafter"/>
</dbReference>
<evidence type="ECO:0000313" key="5">
    <source>
        <dbReference type="EMBL" id="OUS47346.1"/>
    </source>
</evidence>
<keyword evidence="6" id="KW-1185">Reference proteome</keyword>
<reference evidence="4 6" key="1">
    <citation type="journal article" date="2006" name="Proc. Natl. Acad. Sci. U.S.A.">
        <title>Genome analysis of the smallest free-living eukaryote Ostreococcus tauri unveils many unique features.</title>
        <authorList>
            <person name="Derelle E."/>
            <person name="Ferraz C."/>
            <person name="Rombauts S."/>
            <person name="Rouze P."/>
            <person name="Worden A.Z."/>
            <person name="Robbens S."/>
            <person name="Partensky F."/>
            <person name="Degroeve S."/>
            <person name="Echeynie S."/>
            <person name="Cooke R."/>
            <person name="Saeys Y."/>
            <person name="Wuyts J."/>
            <person name="Jabbari K."/>
            <person name="Bowler C."/>
            <person name="Panaud O."/>
            <person name="Piegu B."/>
            <person name="Ball S.G."/>
            <person name="Ral J.-P."/>
            <person name="Bouget F.-Y."/>
            <person name="Piganeau G."/>
            <person name="De Baets B."/>
            <person name="Picard A."/>
            <person name="Delseny M."/>
            <person name="Demaille J."/>
            <person name="Van de Peer Y."/>
            <person name="Moreau H."/>
        </authorList>
    </citation>
    <scope>NUCLEOTIDE SEQUENCE [LARGE SCALE GENOMIC DNA]</scope>
    <source>
        <strain evidence="4 6">OTTH0595</strain>
    </source>
</reference>
<organism evidence="4 6">
    <name type="scientific">Ostreococcus tauri</name>
    <name type="common">Marine green alga</name>
    <dbReference type="NCBI Taxonomy" id="70448"/>
    <lineage>
        <taxon>Eukaryota</taxon>
        <taxon>Viridiplantae</taxon>
        <taxon>Chlorophyta</taxon>
        <taxon>Mamiellophyceae</taxon>
        <taxon>Mamiellales</taxon>
        <taxon>Bathycoccaceae</taxon>
        <taxon>Ostreococcus</taxon>
    </lineage>
</organism>
<reference evidence="5" key="3">
    <citation type="submission" date="2017-04" db="EMBL/GenBank/DDBJ databases">
        <title>Population genomics of picophytoplankton unveils novel chromosome hypervariability.</title>
        <authorList>
            <consortium name="DOE Joint Genome Institute"/>
            <person name="Blanc-Mathieu R."/>
            <person name="Krasovec M."/>
            <person name="Hebrard M."/>
            <person name="Yau S."/>
            <person name="Desgranges E."/>
            <person name="Martin J."/>
            <person name="Schackwitz W."/>
            <person name="Kuo A."/>
            <person name="Salin G."/>
            <person name="Donnadieu C."/>
            <person name="Desdevises Y."/>
            <person name="Sanchez-Ferandin S."/>
            <person name="Moreau H."/>
            <person name="Rivals E."/>
            <person name="Grigoriev I.V."/>
            <person name="Grimsley N."/>
            <person name="Eyre-Walker A."/>
            <person name="Piganeau G."/>
        </authorList>
    </citation>
    <scope>NUCLEOTIDE SEQUENCE [LARGE SCALE GENOMIC DNA]</scope>
    <source>
        <strain evidence="5">RCC 1115</strain>
    </source>
</reference>
<dbReference type="InParanoid" id="A0A090M3I5"/>
<evidence type="ECO:0000313" key="6">
    <source>
        <dbReference type="Proteomes" id="UP000009170"/>
    </source>
</evidence>
<dbReference type="AlphaFoldDB" id="A0A090M3I5"/>
<dbReference type="PANTHER" id="PTHR12857">
    <property type="entry name" value="CXXC MOTIF CONTAINING ZINC BINDING PROTEIN"/>
    <property type="match status" value="1"/>
</dbReference>
<dbReference type="Proteomes" id="UP000195557">
    <property type="component" value="Unassembled WGS sequence"/>
</dbReference>
<evidence type="ECO:0000313" key="4">
    <source>
        <dbReference type="EMBL" id="CEF98756.1"/>
    </source>
</evidence>
<dbReference type="Pfam" id="PF05907">
    <property type="entry name" value="CXXC_Zn-b_euk"/>
    <property type="match status" value="1"/>
</dbReference>
<accession>A0A090M3I5</accession>
<dbReference type="EMBL" id="CAID01000007">
    <property type="protein sequence ID" value="CEF98756.1"/>
    <property type="molecule type" value="Genomic_DNA"/>
</dbReference>
<name>A0A090M3I5_OSTTA</name>
<evidence type="ECO:0000256" key="2">
    <source>
        <dbReference type="ARBA" id="ARBA00022723"/>
    </source>
</evidence>
<reference evidence="4" key="2">
    <citation type="journal article" date="2014" name="BMC Genomics">
        <title>An improved genome of the model marine alga Ostreococcus tauri unfolds by assessing Illumina de novo assemblies.</title>
        <authorList>
            <person name="Blanc-Mathieu R."/>
            <person name="Verhelst B."/>
            <person name="Derelle E."/>
            <person name="Rombauts S."/>
            <person name="Bouget F.Y."/>
            <person name="Carre I."/>
            <person name="Chateau A."/>
            <person name="Eyre-Walker A."/>
            <person name="Grimsley N."/>
            <person name="Moreau H."/>
            <person name="Piegu B."/>
            <person name="Rivals E."/>
            <person name="Schackwitz W."/>
            <person name="Van de Peer Y."/>
            <person name="Piganeau G."/>
        </authorList>
    </citation>
    <scope>NUCLEOTIDE SEQUENCE</scope>
    <source>
        <strain evidence="4">RCC4221</strain>
    </source>
</reference>
<protein>
    <submittedName>
        <fullName evidence="4">Uncharacterized protein</fullName>
    </submittedName>
</protein>
<dbReference type="PANTHER" id="PTHR12857:SF0">
    <property type="entry name" value="CXXC MOTIF CONTAINING ZINC BINDING PROTEIN"/>
    <property type="match status" value="1"/>
</dbReference>
<dbReference type="Proteomes" id="UP000009170">
    <property type="component" value="Unassembled WGS sequence"/>
</dbReference>
<keyword evidence="3" id="KW-0862">Zinc</keyword>
<dbReference type="InterPro" id="IPR008584">
    <property type="entry name" value="CXXC_Zn-binding_euk"/>
</dbReference>
<keyword evidence="2" id="KW-0479">Metal-binding</keyword>
<accession>A0A454XTS6</accession>
<evidence type="ECO:0000256" key="1">
    <source>
        <dbReference type="ARBA" id="ARBA00007818"/>
    </source>
</evidence>
<dbReference type="SUPFAM" id="SSF141678">
    <property type="entry name" value="MAL13P1.257-like"/>
    <property type="match status" value="1"/>
</dbReference>
<sequence>MVLLVLYVKATLENVATIEFPSPDYHYCFDAKDSLSDDVREGVFACESDVIDLDNSRGQANFVIKFPDSKKQASVVFEHVKGLTTKGVIRASEEWTPVMGFECRGLELEKFVPTKGVTITSASGTVWKDVDLSEDPDGWYEYCEKGGDSVGVTDFAFEFRKHKA</sequence>